<proteinExistence type="predicted"/>
<name>A0ABW0FIY7_9MICO</name>
<dbReference type="GeneID" id="303298909"/>
<organism evidence="2 3">
    <name type="scientific">Brachybacterium tyrofermentans</name>
    <dbReference type="NCBI Taxonomy" id="47848"/>
    <lineage>
        <taxon>Bacteria</taxon>
        <taxon>Bacillati</taxon>
        <taxon>Actinomycetota</taxon>
        <taxon>Actinomycetes</taxon>
        <taxon>Micrococcales</taxon>
        <taxon>Dermabacteraceae</taxon>
        <taxon>Brachybacterium</taxon>
    </lineage>
</organism>
<reference evidence="3" key="1">
    <citation type="journal article" date="2019" name="Int. J. Syst. Evol. Microbiol.">
        <title>The Global Catalogue of Microorganisms (GCM) 10K type strain sequencing project: providing services to taxonomists for standard genome sequencing and annotation.</title>
        <authorList>
            <consortium name="The Broad Institute Genomics Platform"/>
            <consortium name="The Broad Institute Genome Sequencing Center for Infectious Disease"/>
            <person name="Wu L."/>
            <person name="Ma J."/>
        </authorList>
    </citation>
    <scope>NUCLEOTIDE SEQUENCE [LARGE SCALE GENOMIC DNA]</scope>
    <source>
        <strain evidence="3">CGMCC 1.16455</strain>
    </source>
</reference>
<keyword evidence="3" id="KW-1185">Reference proteome</keyword>
<gene>
    <name evidence="2" type="ORF">ACFPK8_14375</name>
</gene>
<dbReference type="EMBL" id="JBHSLN010000079">
    <property type="protein sequence ID" value="MFC5298696.1"/>
    <property type="molecule type" value="Genomic_DNA"/>
</dbReference>
<keyword evidence="1" id="KW-0812">Transmembrane</keyword>
<comment type="caution">
    <text evidence="2">The sequence shown here is derived from an EMBL/GenBank/DDBJ whole genome shotgun (WGS) entry which is preliminary data.</text>
</comment>
<keyword evidence="1" id="KW-0472">Membrane</keyword>
<evidence type="ECO:0000313" key="3">
    <source>
        <dbReference type="Proteomes" id="UP001595937"/>
    </source>
</evidence>
<evidence type="ECO:0000256" key="1">
    <source>
        <dbReference type="SAM" id="Phobius"/>
    </source>
</evidence>
<feature type="transmembrane region" description="Helical" evidence="1">
    <location>
        <begin position="38"/>
        <end position="60"/>
    </location>
</feature>
<evidence type="ECO:0000313" key="2">
    <source>
        <dbReference type="EMBL" id="MFC5298696.1"/>
    </source>
</evidence>
<evidence type="ECO:0008006" key="4">
    <source>
        <dbReference type="Google" id="ProtNLM"/>
    </source>
</evidence>
<dbReference type="Proteomes" id="UP001595937">
    <property type="component" value="Unassembled WGS sequence"/>
</dbReference>
<protein>
    <recommendedName>
        <fullName evidence="4">PH domain-containing protein</fullName>
    </recommendedName>
</protein>
<dbReference type="RefSeq" id="WP_343926049.1">
    <property type="nucleotide sequence ID" value="NZ_BAAAIR010000049.1"/>
</dbReference>
<accession>A0ABW0FIY7</accession>
<feature type="transmembrane region" description="Helical" evidence="1">
    <location>
        <begin position="80"/>
        <end position="101"/>
    </location>
</feature>
<sequence>MTAPQPSDAALAAPSPRRTRGGAVIVGPTIRARYVPGALIGLPLVSVLLSPFAAAGIQQWRFGRLREGHDALLEQLLAPAWMQLLLGALLLWALFALWGIVPMLLTHRVVHLDEASGTLALRKGLRTVDRAELGQLDYAVGEAERGSIALIGIRDAEHAPGAAPARPRSRGGEASTSRQWVVQEIGWDAASFDGLRALQTLSGLRPAPPRAVLVRENRRQRIARANHELADRLGMPWRPEYERDETAFRDEFDRVRRVLGGKEKPRPGDPA</sequence>
<keyword evidence="1" id="KW-1133">Transmembrane helix</keyword>